<dbReference type="InterPro" id="IPR045282">
    <property type="entry name" value="At4g08330-like"/>
</dbReference>
<dbReference type="EMBL" id="JAINDJ010000003">
    <property type="protein sequence ID" value="KAG9453496.1"/>
    <property type="molecule type" value="Genomic_DNA"/>
</dbReference>
<evidence type="ECO:0000313" key="2">
    <source>
        <dbReference type="Proteomes" id="UP000825729"/>
    </source>
</evidence>
<keyword evidence="2" id="KW-1185">Reference proteome</keyword>
<dbReference type="Pfam" id="PF24046">
    <property type="entry name" value="At4g08330"/>
    <property type="match status" value="1"/>
</dbReference>
<name>A0AAV7F0X2_ARIFI</name>
<protein>
    <submittedName>
        <fullName evidence="1">Uncharacterized protein</fullName>
    </submittedName>
</protein>
<gene>
    <name evidence="1" type="ORF">H6P81_006400</name>
</gene>
<comment type="caution">
    <text evidence="1">The sequence shown here is derived from an EMBL/GenBank/DDBJ whole genome shotgun (WGS) entry which is preliminary data.</text>
</comment>
<evidence type="ECO:0000313" key="1">
    <source>
        <dbReference type="EMBL" id="KAG9453496.1"/>
    </source>
</evidence>
<proteinExistence type="predicted"/>
<dbReference type="PANTHER" id="PTHR33674">
    <property type="entry name" value="METHIONINE-S-OXIDE REDUCTASE"/>
    <property type="match status" value="1"/>
</dbReference>
<organism evidence="1 2">
    <name type="scientific">Aristolochia fimbriata</name>
    <name type="common">White veined hardy Dutchman's pipe vine</name>
    <dbReference type="NCBI Taxonomy" id="158543"/>
    <lineage>
        <taxon>Eukaryota</taxon>
        <taxon>Viridiplantae</taxon>
        <taxon>Streptophyta</taxon>
        <taxon>Embryophyta</taxon>
        <taxon>Tracheophyta</taxon>
        <taxon>Spermatophyta</taxon>
        <taxon>Magnoliopsida</taxon>
        <taxon>Magnoliidae</taxon>
        <taxon>Piperales</taxon>
        <taxon>Aristolochiaceae</taxon>
        <taxon>Aristolochia</taxon>
    </lineage>
</organism>
<dbReference type="AlphaFoldDB" id="A0AAV7F0X2"/>
<accession>A0AAV7F0X2</accession>
<sequence length="148" mass="16598">MYLQDCDQGASQRHVTYSCGSCGYALNLSSSDRNTSNIDSKYSNALKKGLISFISIDESRFTQIDQYRCLPYFITKNSWGFLRPRTKLLCRKCGNYIGLAYEETTPSPLISDHSDSSSNTVISTIRKYNVRIRAVQPSSDDSGNPLVL</sequence>
<dbReference type="PANTHER" id="PTHR33674:SF8">
    <property type="entry name" value="OS01G0833400 PROTEIN"/>
    <property type="match status" value="1"/>
</dbReference>
<dbReference type="Proteomes" id="UP000825729">
    <property type="component" value="Unassembled WGS sequence"/>
</dbReference>
<reference evidence="1 2" key="1">
    <citation type="submission" date="2021-07" db="EMBL/GenBank/DDBJ databases">
        <title>The Aristolochia fimbriata genome: insights into angiosperm evolution, floral development and chemical biosynthesis.</title>
        <authorList>
            <person name="Jiao Y."/>
        </authorList>
    </citation>
    <scope>NUCLEOTIDE SEQUENCE [LARGE SCALE GENOMIC DNA]</scope>
    <source>
        <strain evidence="1">IBCAS-2021</strain>
        <tissue evidence="1">Leaf</tissue>
    </source>
</reference>